<reference evidence="2" key="1">
    <citation type="submission" date="2015-07" db="EMBL/GenBank/DDBJ databases">
        <title>MeaNS - Measles Nucleotide Surveillance Program.</title>
        <authorList>
            <person name="Tran T."/>
            <person name="Druce J."/>
        </authorList>
    </citation>
    <scope>NUCLEOTIDE SEQUENCE</scope>
    <source>
        <strain evidence="2">UCB-OBI-ISO-001</strain>
        <tissue evidence="2">Gonad</tissue>
    </source>
</reference>
<feature type="transmembrane region" description="Helical" evidence="1">
    <location>
        <begin position="6"/>
        <end position="24"/>
    </location>
</feature>
<accession>A0A0L8G2T3</accession>
<keyword evidence="1" id="KW-0472">Membrane</keyword>
<name>A0A0L8G2T3_OCTBM</name>
<keyword evidence="1" id="KW-1133">Transmembrane helix</keyword>
<dbReference type="EMBL" id="KQ424353">
    <property type="protein sequence ID" value="KOF71139.1"/>
    <property type="molecule type" value="Genomic_DNA"/>
</dbReference>
<protein>
    <submittedName>
        <fullName evidence="2">Uncharacterized protein</fullName>
    </submittedName>
</protein>
<evidence type="ECO:0000313" key="2">
    <source>
        <dbReference type="EMBL" id="KOF71139.1"/>
    </source>
</evidence>
<proteinExistence type="predicted"/>
<dbReference type="AlphaFoldDB" id="A0A0L8G2T3"/>
<sequence length="74" mass="9079">MVVFKLFLNIIVTLKTLYCFPFLIKKTRQHFVIQVHIHTWVLLHRFIYYSYKFFSIFYVAMAAFKSEIIIVNER</sequence>
<organism evidence="2">
    <name type="scientific">Octopus bimaculoides</name>
    <name type="common">California two-spotted octopus</name>
    <dbReference type="NCBI Taxonomy" id="37653"/>
    <lineage>
        <taxon>Eukaryota</taxon>
        <taxon>Metazoa</taxon>
        <taxon>Spiralia</taxon>
        <taxon>Lophotrochozoa</taxon>
        <taxon>Mollusca</taxon>
        <taxon>Cephalopoda</taxon>
        <taxon>Coleoidea</taxon>
        <taxon>Octopodiformes</taxon>
        <taxon>Octopoda</taxon>
        <taxon>Incirrata</taxon>
        <taxon>Octopodidae</taxon>
        <taxon>Octopus</taxon>
    </lineage>
</organism>
<evidence type="ECO:0000256" key="1">
    <source>
        <dbReference type="SAM" id="Phobius"/>
    </source>
</evidence>
<keyword evidence="1" id="KW-0812">Transmembrane</keyword>
<gene>
    <name evidence="2" type="ORF">OCBIM_22001544mg</name>
</gene>